<dbReference type="SUPFAM" id="SSF90112">
    <property type="entry name" value="Neurotransmitter-gated ion-channel transmembrane pore"/>
    <property type="match status" value="1"/>
</dbReference>
<evidence type="ECO:0000313" key="4">
    <source>
        <dbReference type="Proteomes" id="UP000242188"/>
    </source>
</evidence>
<accession>A0A210PHA9</accession>
<keyword evidence="3" id="KW-0675">Receptor</keyword>
<keyword evidence="1" id="KW-1133">Transmembrane helix</keyword>
<dbReference type="Proteomes" id="UP000242188">
    <property type="component" value="Unassembled WGS sequence"/>
</dbReference>
<dbReference type="InterPro" id="IPR038050">
    <property type="entry name" value="Neuro_actylchol_rec"/>
</dbReference>
<dbReference type="Pfam" id="PF02932">
    <property type="entry name" value="Neur_chan_memb"/>
    <property type="match status" value="1"/>
</dbReference>
<dbReference type="Gene3D" id="1.20.58.390">
    <property type="entry name" value="Neurotransmitter-gated ion-channel transmembrane domain"/>
    <property type="match status" value="1"/>
</dbReference>
<protein>
    <submittedName>
        <fullName evidence="3">Acetylcholine receptor subunit alpha-1-A</fullName>
    </submittedName>
</protein>
<feature type="transmembrane region" description="Helical" evidence="1">
    <location>
        <begin position="128"/>
        <end position="150"/>
    </location>
</feature>
<feature type="transmembrane region" description="Helical" evidence="1">
    <location>
        <begin position="12"/>
        <end position="33"/>
    </location>
</feature>
<comment type="caution">
    <text evidence="3">The sequence shown here is derived from an EMBL/GenBank/DDBJ whole genome shotgun (WGS) entry which is preliminary data.</text>
</comment>
<dbReference type="GO" id="GO:0016020">
    <property type="term" value="C:membrane"/>
    <property type="evidence" value="ECO:0007669"/>
    <property type="project" value="InterPro"/>
</dbReference>
<reference evidence="3 4" key="1">
    <citation type="journal article" date="2017" name="Nat. Ecol. Evol.">
        <title>Scallop genome provides insights into evolution of bilaterian karyotype and development.</title>
        <authorList>
            <person name="Wang S."/>
            <person name="Zhang J."/>
            <person name="Jiao W."/>
            <person name="Li J."/>
            <person name="Xun X."/>
            <person name="Sun Y."/>
            <person name="Guo X."/>
            <person name="Huan P."/>
            <person name="Dong B."/>
            <person name="Zhang L."/>
            <person name="Hu X."/>
            <person name="Sun X."/>
            <person name="Wang J."/>
            <person name="Zhao C."/>
            <person name="Wang Y."/>
            <person name="Wang D."/>
            <person name="Huang X."/>
            <person name="Wang R."/>
            <person name="Lv J."/>
            <person name="Li Y."/>
            <person name="Zhang Z."/>
            <person name="Liu B."/>
            <person name="Lu W."/>
            <person name="Hui Y."/>
            <person name="Liang J."/>
            <person name="Zhou Z."/>
            <person name="Hou R."/>
            <person name="Li X."/>
            <person name="Liu Y."/>
            <person name="Li H."/>
            <person name="Ning X."/>
            <person name="Lin Y."/>
            <person name="Zhao L."/>
            <person name="Xing Q."/>
            <person name="Dou J."/>
            <person name="Li Y."/>
            <person name="Mao J."/>
            <person name="Guo H."/>
            <person name="Dou H."/>
            <person name="Li T."/>
            <person name="Mu C."/>
            <person name="Jiang W."/>
            <person name="Fu Q."/>
            <person name="Fu X."/>
            <person name="Miao Y."/>
            <person name="Liu J."/>
            <person name="Yu Q."/>
            <person name="Li R."/>
            <person name="Liao H."/>
            <person name="Li X."/>
            <person name="Kong Y."/>
            <person name="Jiang Z."/>
            <person name="Chourrout D."/>
            <person name="Li R."/>
            <person name="Bao Z."/>
        </authorList>
    </citation>
    <scope>NUCLEOTIDE SEQUENCE [LARGE SCALE GENOMIC DNA]</scope>
    <source>
        <strain evidence="3 4">PY_sf001</strain>
    </source>
</reference>
<gene>
    <name evidence="3" type="ORF">KP79_PYT03294</name>
</gene>
<evidence type="ECO:0000259" key="2">
    <source>
        <dbReference type="Pfam" id="PF02932"/>
    </source>
</evidence>
<dbReference type="InterPro" id="IPR006029">
    <property type="entry name" value="Neurotrans-gated_channel_TM"/>
</dbReference>
<proteinExistence type="predicted"/>
<keyword evidence="1" id="KW-0812">Transmembrane</keyword>
<dbReference type="GO" id="GO:0006811">
    <property type="term" value="P:monoatomic ion transport"/>
    <property type="evidence" value="ECO:0007669"/>
    <property type="project" value="InterPro"/>
</dbReference>
<dbReference type="InterPro" id="IPR036719">
    <property type="entry name" value="Neuro-gated_channel_TM_sf"/>
</dbReference>
<dbReference type="AlphaFoldDB" id="A0A210PHA9"/>
<feature type="domain" description="Neurotransmitter-gated ion-channel transmembrane" evidence="2">
    <location>
        <begin position="1"/>
        <end position="65"/>
    </location>
</feature>
<evidence type="ECO:0000256" key="1">
    <source>
        <dbReference type="SAM" id="Phobius"/>
    </source>
</evidence>
<sequence>MPTTSANTSLLSVYLVYILALGMISVVLTICVLECHHSDPETKVPKWLLKTVNILMIFSFQKKKDQSRCCYSNRNNIGSIDMSKEMSAYVENEEKKTAIVQEPKDGESIMEYSWLEVGRILDKSFLKISLFIVLTTTLLLMMALTIDYVIY</sequence>
<organism evidence="3 4">
    <name type="scientific">Mizuhopecten yessoensis</name>
    <name type="common">Japanese scallop</name>
    <name type="synonym">Patinopecten yessoensis</name>
    <dbReference type="NCBI Taxonomy" id="6573"/>
    <lineage>
        <taxon>Eukaryota</taxon>
        <taxon>Metazoa</taxon>
        <taxon>Spiralia</taxon>
        <taxon>Lophotrochozoa</taxon>
        <taxon>Mollusca</taxon>
        <taxon>Bivalvia</taxon>
        <taxon>Autobranchia</taxon>
        <taxon>Pteriomorphia</taxon>
        <taxon>Pectinida</taxon>
        <taxon>Pectinoidea</taxon>
        <taxon>Pectinidae</taxon>
        <taxon>Mizuhopecten</taxon>
    </lineage>
</organism>
<dbReference type="EMBL" id="NEDP02076699">
    <property type="protein sequence ID" value="OWF35888.1"/>
    <property type="molecule type" value="Genomic_DNA"/>
</dbReference>
<evidence type="ECO:0000313" key="3">
    <source>
        <dbReference type="EMBL" id="OWF35888.1"/>
    </source>
</evidence>
<keyword evidence="1" id="KW-0472">Membrane</keyword>
<keyword evidence="4" id="KW-1185">Reference proteome</keyword>
<name>A0A210PHA9_MIZYE</name>
<dbReference type="OrthoDB" id="6160691at2759"/>